<evidence type="ECO:0000313" key="6">
    <source>
        <dbReference type="Proteomes" id="UP000051086"/>
    </source>
</evidence>
<reference evidence="5 7" key="1">
    <citation type="submission" date="2015-09" db="EMBL/GenBank/DDBJ databases">
        <authorList>
            <consortium name="Swine Surveillance"/>
        </authorList>
    </citation>
    <scope>NUCLEOTIDE SEQUENCE [LARGE SCALE GENOMIC DNA]</scope>
    <source>
        <strain evidence="5 7">5120</strain>
    </source>
</reference>
<dbReference type="InterPro" id="IPR000184">
    <property type="entry name" value="Bac_surfAg_D15"/>
</dbReference>
<protein>
    <submittedName>
        <fullName evidence="5">Outer membrane protein assembly complex, YaeT protein</fullName>
    </submittedName>
</protein>
<dbReference type="Gene3D" id="2.40.160.50">
    <property type="entry name" value="membrane protein fhac: a member of the omp85/tpsb transporter family"/>
    <property type="match status" value="1"/>
</dbReference>
<evidence type="ECO:0000313" key="4">
    <source>
        <dbReference type="EMBL" id="CUH69402.1"/>
    </source>
</evidence>
<comment type="subcellular location">
    <subcellularLocation>
        <location evidence="1">Membrane</location>
    </subcellularLocation>
</comment>
<keyword evidence="6" id="KW-1185">Reference proteome</keyword>
<sequence>MAATTLMAPQAMAQQAGNGQLTVGVSHSTLYGSTADISLSGEDIAGSGVDVELEHRLGDEGQGSRASITKTWDLGQSALGADSWAAIEVNGALSDWDIRPYSESHIGLELQFGAALGQTLSWQGSLFWQRDELDDLDSGISPIIAADSGESEVAGLTLGLHWDSARGRELLQPGTSAALGGKLSVAQQGRRDSRHLYASFETTQALAGRTVWRLSASGGAVRGTGDDGYVHILDRAFLGGKAPRGFASGSAGPRDTSTGDALGGTKYLTGSAEVLTPGWRDDVALGVFYDFGSTWDLPGISGVDDSRHWRSSVGVSGHWQSRYGDLSLSWAAPINSQDIDEEQRLSLSLNARF</sequence>
<dbReference type="Proteomes" id="UP000051086">
    <property type="component" value="Unassembled WGS sequence"/>
</dbReference>
<organism evidence="5 7">
    <name type="scientific">Thalassovita autumnalis</name>
    <dbReference type="NCBI Taxonomy" id="2072972"/>
    <lineage>
        <taxon>Bacteria</taxon>
        <taxon>Pseudomonadati</taxon>
        <taxon>Pseudomonadota</taxon>
        <taxon>Alphaproteobacteria</taxon>
        <taxon>Rhodobacterales</taxon>
        <taxon>Roseobacteraceae</taxon>
        <taxon>Thalassovita</taxon>
    </lineage>
</organism>
<gene>
    <name evidence="4" type="ORF">TL5118_03362</name>
    <name evidence="5" type="ORF">TL5120_04145</name>
</gene>
<reference evidence="4 6" key="2">
    <citation type="submission" date="2015-09" db="EMBL/GenBank/DDBJ databases">
        <authorList>
            <person name="Rodrigo-Torres L."/>
            <person name="Arahal D.R."/>
        </authorList>
    </citation>
    <scope>NUCLEOTIDE SEQUENCE [LARGE SCALE GENOMIC DNA]</scope>
    <source>
        <strain evidence="4 6">CECT 5118</strain>
    </source>
</reference>
<dbReference type="GO" id="GO:0019867">
    <property type="term" value="C:outer membrane"/>
    <property type="evidence" value="ECO:0007669"/>
    <property type="project" value="InterPro"/>
</dbReference>
<proteinExistence type="predicted"/>
<accession>A0A0P1FYU2</accession>
<dbReference type="EMBL" id="CYSB01000039">
    <property type="protein sequence ID" value="CUH69402.1"/>
    <property type="molecule type" value="Genomic_DNA"/>
</dbReference>
<dbReference type="EMBL" id="CYSC01000044">
    <property type="protein sequence ID" value="CUH74325.1"/>
    <property type="molecule type" value="Genomic_DNA"/>
</dbReference>
<evidence type="ECO:0000259" key="3">
    <source>
        <dbReference type="Pfam" id="PF01103"/>
    </source>
</evidence>
<dbReference type="Pfam" id="PF01103">
    <property type="entry name" value="Omp85"/>
    <property type="match status" value="1"/>
</dbReference>
<name>A0A0P1FYU2_9RHOB</name>
<evidence type="ECO:0000256" key="2">
    <source>
        <dbReference type="ARBA" id="ARBA00023136"/>
    </source>
</evidence>
<evidence type="ECO:0000256" key="1">
    <source>
        <dbReference type="ARBA" id="ARBA00004370"/>
    </source>
</evidence>
<dbReference type="Proteomes" id="UP000051887">
    <property type="component" value="Unassembled WGS sequence"/>
</dbReference>
<evidence type="ECO:0000313" key="7">
    <source>
        <dbReference type="Proteomes" id="UP000051887"/>
    </source>
</evidence>
<keyword evidence="2" id="KW-0472">Membrane</keyword>
<feature type="domain" description="Bacterial surface antigen (D15)" evidence="3">
    <location>
        <begin position="46"/>
        <end position="353"/>
    </location>
</feature>
<dbReference type="AlphaFoldDB" id="A0A0P1FYU2"/>
<evidence type="ECO:0000313" key="5">
    <source>
        <dbReference type="EMBL" id="CUH74325.1"/>
    </source>
</evidence>